<dbReference type="EMBL" id="AFYH01213739">
    <property type="status" value="NOT_ANNOTATED_CDS"/>
    <property type="molecule type" value="Genomic_DNA"/>
</dbReference>
<dbReference type="PANTHER" id="PTHR12589">
    <property type="entry name" value="PYRUVOYL TETRAHYDROBIOPTERIN SYNTHASE"/>
    <property type="match status" value="1"/>
</dbReference>
<dbReference type="InterPro" id="IPR022470">
    <property type="entry name" value="PTPS_Cys_AS"/>
</dbReference>
<dbReference type="EMBL" id="AFYH01213740">
    <property type="status" value="NOT_ANNOTATED_CDS"/>
    <property type="molecule type" value="Genomic_DNA"/>
</dbReference>
<dbReference type="InterPro" id="IPR022469">
    <property type="entry name" value="PTPS_His_AS"/>
</dbReference>
<dbReference type="SUPFAM" id="SSF55620">
    <property type="entry name" value="Tetrahydrobiopterin biosynthesis enzymes-like"/>
    <property type="match status" value="1"/>
</dbReference>
<dbReference type="GO" id="GO:0006729">
    <property type="term" value="P:tetrahydrobiopterin biosynthetic process"/>
    <property type="evidence" value="ECO:0007669"/>
    <property type="project" value="UniProtKB-UniPathway"/>
</dbReference>
<comment type="pathway">
    <text evidence="2">Cofactor biosynthesis; tetrahydrobiopterin biosynthesis; tetrahydrobiopterin from 7,8-dihydroneopterin triphosphate: step 1/3.</text>
</comment>
<dbReference type="InterPro" id="IPR038418">
    <property type="entry name" value="6-PTP_synth/QueD_sf"/>
</dbReference>
<dbReference type="eggNOG" id="KOG4105">
    <property type="taxonomic scope" value="Eukaryota"/>
</dbReference>
<dbReference type="EC" id="4.2.3.12" evidence="4"/>
<comment type="cofactor">
    <cofactor evidence="1">
        <name>Zn(2+)</name>
        <dbReference type="ChEBI" id="CHEBI:29105"/>
    </cofactor>
</comment>
<dbReference type="InterPro" id="IPR007115">
    <property type="entry name" value="6-PTP_synth/QueD"/>
</dbReference>
<dbReference type="STRING" id="7897.ENSLACP00000022818"/>
<evidence type="ECO:0000256" key="10">
    <source>
        <dbReference type="ARBA" id="ARBA00025266"/>
    </source>
</evidence>
<reference evidence="11" key="3">
    <citation type="submission" date="2025-09" db="UniProtKB">
        <authorList>
            <consortium name="Ensembl"/>
        </authorList>
    </citation>
    <scope>IDENTIFICATION</scope>
</reference>
<evidence type="ECO:0000256" key="1">
    <source>
        <dbReference type="ARBA" id="ARBA00001947"/>
    </source>
</evidence>
<dbReference type="EMBL" id="AFYH01213734">
    <property type="status" value="NOT_ANNOTATED_CDS"/>
    <property type="molecule type" value="Genomic_DNA"/>
</dbReference>
<evidence type="ECO:0000256" key="6">
    <source>
        <dbReference type="ARBA" id="ARBA00022723"/>
    </source>
</evidence>
<dbReference type="FunCoup" id="M3XJB2">
    <property type="interactions" value="1506"/>
</dbReference>
<evidence type="ECO:0000256" key="9">
    <source>
        <dbReference type="ARBA" id="ARBA00023239"/>
    </source>
</evidence>
<gene>
    <name evidence="11" type="primary">PTS</name>
</gene>
<dbReference type="Ensembl" id="ENSLACT00000025915.1">
    <property type="protein sequence ID" value="ENSLACP00000022818.1"/>
    <property type="gene ID" value="ENSLACG00000022617.1"/>
</dbReference>
<reference evidence="11" key="2">
    <citation type="submission" date="2025-08" db="UniProtKB">
        <authorList>
            <consortium name="Ensembl"/>
        </authorList>
    </citation>
    <scope>IDENTIFICATION</scope>
</reference>
<sequence>MLLWKRLSQVQHYDFTLVSRPGRIWVRKEKALAVVELKGGQGGTAPPPTALVISSSFVRSVDSGSSAKMQDSNSNSNSNTNAKAARIVYLTRVETFSCAHRLHSKLLSDEENKRIFGMCNNFHGHGHNYKVEATLRGEKAVMEPLDHKNLDKDVPYFANVVSTMENIAVFIWDSLQKLLPPGLLYEVKVHETKKNVVVYRGE</sequence>
<dbReference type="GO" id="GO:0003874">
    <property type="term" value="F:6-pyruvoyltetrahydropterin synthase activity"/>
    <property type="evidence" value="ECO:0007669"/>
    <property type="project" value="UniProtKB-EC"/>
</dbReference>
<keyword evidence="7" id="KW-0862">Zinc</keyword>
<keyword evidence="9" id="KW-0456">Lyase</keyword>
<dbReference type="EMBL" id="AFYH01213738">
    <property type="status" value="NOT_ANNOTATED_CDS"/>
    <property type="molecule type" value="Genomic_DNA"/>
</dbReference>
<dbReference type="GO" id="GO:0046872">
    <property type="term" value="F:metal ion binding"/>
    <property type="evidence" value="ECO:0007669"/>
    <property type="project" value="UniProtKB-KW"/>
</dbReference>
<evidence type="ECO:0000313" key="11">
    <source>
        <dbReference type="Ensembl" id="ENSLACP00000022818.1"/>
    </source>
</evidence>
<keyword evidence="12" id="KW-1185">Reference proteome</keyword>
<dbReference type="GO" id="GO:0005739">
    <property type="term" value="C:mitochondrion"/>
    <property type="evidence" value="ECO:0007669"/>
    <property type="project" value="TreeGrafter"/>
</dbReference>
<dbReference type="Pfam" id="PF01242">
    <property type="entry name" value="PTPS"/>
    <property type="match status" value="1"/>
</dbReference>
<organism evidence="11 12">
    <name type="scientific">Latimeria chalumnae</name>
    <name type="common">Coelacanth</name>
    <dbReference type="NCBI Taxonomy" id="7897"/>
    <lineage>
        <taxon>Eukaryota</taxon>
        <taxon>Metazoa</taxon>
        <taxon>Chordata</taxon>
        <taxon>Craniata</taxon>
        <taxon>Vertebrata</taxon>
        <taxon>Euteleostomi</taxon>
        <taxon>Coelacanthiformes</taxon>
        <taxon>Coelacanthidae</taxon>
        <taxon>Latimeria</taxon>
    </lineage>
</organism>
<dbReference type="CDD" id="cd00470">
    <property type="entry name" value="PTPS"/>
    <property type="match status" value="1"/>
</dbReference>
<dbReference type="EMBL" id="AFYH01213742">
    <property type="status" value="NOT_ANNOTATED_CDS"/>
    <property type="molecule type" value="Genomic_DNA"/>
</dbReference>
<proteinExistence type="inferred from homology"/>
<dbReference type="AlphaFoldDB" id="M3XJB2"/>
<evidence type="ECO:0000256" key="2">
    <source>
        <dbReference type="ARBA" id="ARBA00005126"/>
    </source>
</evidence>
<dbReference type="Gene3D" id="3.30.479.10">
    <property type="entry name" value="6-pyruvoyl tetrahydropterin synthase/QueD"/>
    <property type="match status" value="2"/>
</dbReference>
<keyword evidence="6" id="KW-0479">Metal-binding</keyword>
<comment type="similarity">
    <text evidence="3">Belongs to the PTPS family.</text>
</comment>
<dbReference type="OrthoDB" id="14045at2759"/>
<keyword evidence="8" id="KW-0783">Tetrahydrobiopterin biosynthesis</keyword>
<dbReference type="EMBL" id="AFYH01213736">
    <property type="status" value="NOT_ANNOTATED_CDS"/>
    <property type="molecule type" value="Genomic_DNA"/>
</dbReference>
<accession>M3XJB2</accession>
<evidence type="ECO:0000256" key="7">
    <source>
        <dbReference type="ARBA" id="ARBA00022833"/>
    </source>
</evidence>
<name>M3XJB2_LATCH</name>
<dbReference type="EMBL" id="AFYH01213733">
    <property type="status" value="NOT_ANNOTATED_CDS"/>
    <property type="molecule type" value="Genomic_DNA"/>
</dbReference>
<dbReference type="KEGG" id="lcm:102364321"/>
<reference evidence="12" key="1">
    <citation type="submission" date="2011-08" db="EMBL/GenBank/DDBJ databases">
        <title>The draft genome of Latimeria chalumnae.</title>
        <authorList>
            <person name="Di Palma F."/>
            <person name="Alfoldi J."/>
            <person name="Johnson J."/>
            <person name="Berlin A."/>
            <person name="Gnerre S."/>
            <person name="Jaffe D."/>
            <person name="MacCallum I."/>
            <person name="Young S."/>
            <person name="Walker B.J."/>
            <person name="Lander E."/>
            <person name="Lindblad-Toh K."/>
        </authorList>
    </citation>
    <scope>NUCLEOTIDE SEQUENCE [LARGE SCALE GENOMIC DNA]</scope>
    <source>
        <strain evidence="12">Wild caught</strain>
    </source>
</reference>
<evidence type="ECO:0000256" key="8">
    <source>
        <dbReference type="ARBA" id="ARBA00023007"/>
    </source>
</evidence>
<dbReference type="HOGENOM" id="CLU_111016_2_0_1"/>
<evidence type="ECO:0000256" key="5">
    <source>
        <dbReference type="ARBA" id="ARBA00015587"/>
    </source>
</evidence>
<dbReference type="EMBL" id="AFYH01213735">
    <property type="status" value="NOT_ANNOTATED_CDS"/>
    <property type="molecule type" value="Genomic_DNA"/>
</dbReference>
<dbReference type="InParanoid" id="M3XJB2"/>
<dbReference type="GeneTree" id="ENSGT00390000002752"/>
<dbReference type="Bgee" id="ENSLACG00000022617">
    <property type="expression patterns" value="Expressed in chordate pharynx and 3 other cell types or tissues"/>
</dbReference>
<evidence type="ECO:0000256" key="3">
    <source>
        <dbReference type="ARBA" id="ARBA00009164"/>
    </source>
</evidence>
<dbReference type="UniPathway" id="UPA00849">
    <property type="reaction ID" value="UER00819"/>
</dbReference>
<dbReference type="PROSITE" id="PS00988">
    <property type="entry name" value="PTPS_2"/>
    <property type="match status" value="1"/>
</dbReference>
<dbReference type="EMBL" id="AFYH01213737">
    <property type="status" value="NOT_ANNOTATED_CDS"/>
    <property type="molecule type" value="Genomic_DNA"/>
</dbReference>
<dbReference type="Proteomes" id="UP000008672">
    <property type="component" value="Unassembled WGS sequence"/>
</dbReference>
<dbReference type="PROSITE" id="PS00987">
    <property type="entry name" value="PTPS_1"/>
    <property type="match status" value="1"/>
</dbReference>
<dbReference type="EMBL" id="AFYH01213741">
    <property type="status" value="NOT_ANNOTATED_CDS"/>
    <property type="molecule type" value="Genomic_DNA"/>
</dbReference>
<comment type="function">
    <text evidence="10">Involved in the biosynthesis of tetrahydrobiopterin, an essential cofactor of aromatic amino acid hydroxylases. Catalyzes the transformation of 7,8-dihydroneopterin triphosphate into 6-pyruvoyl tetrahydropterin.</text>
</comment>
<protein>
    <recommendedName>
        <fullName evidence="5">6-pyruvoyl tetrahydrobiopterin synthase</fullName>
        <ecNumber evidence="4">4.2.3.12</ecNumber>
    </recommendedName>
</protein>
<evidence type="ECO:0000256" key="4">
    <source>
        <dbReference type="ARBA" id="ARBA00013100"/>
    </source>
</evidence>
<dbReference type="PANTHER" id="PTHR12589:SF7">
    <property type="entry name" value="6-PYRUVOYL TETRAHYDROBIOPTERIN SYNTHASE"/>
    <property type="match status" value="1"/>
</dbReference>
<evidence type="ECO:0000313" key="12">
    <source>
        <dbReference type="Proteomes" id="UP000008672"/>
    </source>
</evidence>